<keyword evidence="3" id="KW-1185">Reference proteome</keyword>
<dbReference type="Proteomes" id="UP000263377">
    <property type="component" value="Unassembled WGS sequence"/>
</dbReference>
<evidence type="ECO:0000256" key="1">
    <source>
        <dbReference type="SAM" id="MobiDB-lite"/>
    </source>
</evidence>
<dbReference type="EMBL" id="QVIG01000001">
    <property type="protein sequence ID" value="RGD56925.1"/>
    <property type="molecule type" value="Genomic_DNA"/>
</dbReference>
<gene>
    <name evidence="2" type="primary">tgmA</name>
    <name evidence="2" type="ORF">DR950_03180</name>
</gene>
<organism evidence="2 3">
    <name type="scientific">Kitasatospora xanthocidica</name>
    <dbReference type="NCBI Taxonomy" id="83382"/>
    <lineage>
        <taxon>Bacteria</taxon>
        <taxon>Bacillati</taxon>
        <taxon>Actinomycetota</taxon>
        <taxon>Actinomycetes</taxon>
        <taxon>Kitasatosporales</taxon>
        <taxon>Streptomycetaceae</taxon>
        <taxon>Kitasatospora</taxon>
    </lineage>
</organism>
<dbReference type="NCBIfam" id="TIGR04186">
    <property type="entry name" value="GRASP_targ"/>
    <property type="match status" value="1"/>
</dbReference>
<evidence type="ECO:0000313" key="3">
    <source>
        <dbReference type="Proteomes" id="UP000263377"/>
    </source>
</evidence>
<dbReference type="AlphaFoldDB" id="A0A372ZNU8"/>
<evidence type="ECO:0000313" key="2">
    <source>
        <dbReference type="EMBL" id="RGD56925.1"/>
    </source>
</evidence>
<reference evidence="2 3" key="1">
    <citation type="submission" date="2018-08" db="EMBL/GenBank/DDBJ databases">
        <title>Diversity &amp; Physiological Properties of Lignin-Decomposing Actinobacteria from Soil.</title>
        <authorList>
            <person name="Roh S.G."/>
            <person name="Kim S.B."/>
        </authorList>
    </citation>
    <scope>NUCLEOTIDE SEQUENCE [LARGE SCALE GENOMIC DNA]</scope>
    <source>
        <strain evidence="2 3">MMS17-GH009</strain>
    </source>
</reference>
<sequence>MSVLTDRLPTLNMGIDTEPSGPLATRPFGLDAVTNPVTVMPLPHVTVDPHTQLSLIDGRVALDMPTMEGSGCQTESDGQTVISVDFDQNDD</sequence>
<dbReference type="RefSeq" id="WP_117485595.1">
    <property type="nucleotide sequence ID" value="NZ_QVIG01000001.1"/>
</dbReference>
<comment type="caution">
    <text evidence="2">The sequence shown here is derived from an EMBL/GenBank/DDBJ whole genome shotgun (WGS) entry which is preliminary data.</text>
</comment>
<accession>A0A372ZNU8</accession>
<feature type="compositionally biased region" description="Polar residues" evidence="1">
    <location>
        <begin position="71"/>
        <end position="82"/>
    </location>
</feature>
<dbReference type="InterPro" id="IPR026496">
    <property type="entry name" value="GRASP_targ"/>
</dbReference>
<name>A0A372ZNU8_9ACTN</name>
<protein>
    <submittedName>
        <fullName evidence="2">Putative ATP-grasp-modified RiPP</fullName>
    </submittedName>
</protein>
<feature type="region of interest" description="Disordered" evidence="1">
    <location>
        <begin position="67"/>
        <end position="91"/>
    </location>
</feature>
<proteinExistence type="predicted"/>
<feature type="region of interest" description="Disordered" evidence="1">
    <location>
        <begin position="1"/>
        <end position="23"/>
    </location>
</feature>